<dbReference type="Gene3D" id="3.40.50.10680">
    <property type="entry name" value="CofD-like domains"/>
    <property type="match status" value="1"/>
</dbReference>
<comment type="caution">
    <text evidence="3">The sequence shown here is derived from an EMBL/GenBank/DDBJ whole genome shotgun (WGS) entry which is preliminary data.</text>
</comment>
<dbReference type="PANTHER" id="PTHR30135">
    <property type="entry name" value="UNCHARACTERIZED PROTEIN YVCK-RELATED"/>
    <property type="match status" value="1"/>
</dbReference>
<proteinExistence type="inferred from homology"/>
<dbReference type="InterPro" id="IPR002882">
    <property type="entry name" value="CofD"/>
</dbReference>
<dbReference type="RefSeq" id="WP_142045093.1">
    <property type="nucleotide sequence ID" value="NZ_JBHTGS010000002.1"/>
</dbReference>
<organism evidence="3 4">
    <name type="scientific">Stackebrandtia endophytica</name>
    <dbReference type="NCBI Taxonomy" id="1496996"/>
    <lineage>
        <taxon>Bacteria</taxon>
        <taxon>Bacillati</taxon>
        <taxon>Actinomycetota</taxon>
        <taxon>Actinomycetes</taxon>
        <taxon>Glycomycetales</taxon>
        <taxon>Glycomycetaceae</taxon>
        <taxon>Stackebrandtia</taxon>
    </lineage>
</organism>
<dbReference type="OrthoDB" id="9783842at2"/>
<dbReference type="SUPFAM" id="SSF142338">
    <property type="entry name" value="CofD-like"/>
    <property type="match status" value="1"/>
</dbReference>
<accession>A0A543B493</accession>
<dbReference type="EMBL" id="VFOW01000001">
    <property type="protein sequence ID" value="TQL79642.1"/>
    <property type="molecule type" value="Genomic_DNA"/>
</dbReference>
<reference evidence="3 4" key="1">
    <citation type="submission" date="2019-06" db="EMBL/GenBank/DDBJ databases">
        <title>Sequencing the genomes of 1000 actinobacteria strains.</title>
        <authorList>
            <person name="Klenk H.-P."/>
        </authorList>
    </citation>
    <scope>NUCLEOTIDE SEQUENCE [LARGE SCALE GENOMIC DNA]</scope>
    <source>
        <strain evidence="3 4">DSM 45928</strain>
    </source>
</reference>
<sequence length="307" mass="31658">MTCRIVAFGGGKGLAASLRALRTLDADVTAVVTVADDGGSSGRLRATRPLVPPGDLRKALIALSDADVALRAMFGHRFAGTDELAGHAVGNLVLAGFMETMADPVAALDAAAVLLSVRGRVLPMSTAPLDIEADVEVDGDVRVVKGQHHVAVCDGTVREVRLVPPRPQACPEVIEAVAAADWLVFGPGSWYTSVIPHLLVPELRSAIEISAARRIVVLNLSDENETAGLSLAGHLAALRNYAPKLSVDVVLADTGATGEPTAVARAAQSLGARLLLAGVAESPLAARHDPVALAAALTTVIRQDEVG</sequence>
<gene>
    <name evidence="3" type="ORF">FB566_5252</name>
</gene>
<dbReference type="Pfam" id="PF01933">
    <property type="entry name" value="CofD"/>
    <property type="match status" value="1"/>
</dbReference>
<comment type="function">
    <text evidence="2">Required for morphogenesis under gluconeogenic growth conditions.</text>
</comment>
<keyword evidence="4" id="KW-1185">Reference proteome</keyword>
<protein>
    <recommendedName>
        <fullName evidence="2">Putative gluconeogenesis factor</fullName>
    </recommendedName>
</protein>
<dbReference type="Proteomes" id="UP000317043">
    <property type="component" value="Unassembled WGS sequence"/>
</dbReference>
<dbReference type="GO" id="GO:0043743">
    <property type="term" value="F:LPPG:FO 2-phospho-L-lactate transferase activity"/>
    <property type="evidence" value="ECO:0007669"/>
    <property type="project" value="InterPro"/>
</dbReference>
<evidence type="ECO:0000313" key="4">
    <source>
        <dbReference type="Proteomes" id="UP000317043"/>
    </source>
</evidence>
<dbReference type="GO" id="GO:0005737">
    <property type="term" value="C:cytoplasm"/>
    <property type="evidence" value="ECO:0007669"/>
    <property type="project" value="UniProtKB-SubCell"/>
</dbReference>
<dbReference type="FunCoup" id="A0A543B493">
    <property type="interactions" value="4"/>
</dbReference>
<dbReference type="PANTHER" id="PTHR30135:SF3">
    <property type="entry name" value="GLUCONEOGENESIS FACTOR-RELATED"/>
    <property type="match status" value="1"/>
</dbReference>
<dbReference type="GO" id="GO:0008360">
    <property type="term" value="P:regulation of cell shape"/>
    <property type="evidence" value="ECO:0007669"/>
    <property type="project" value="UniProtKB-UniRule"/>
</dbReference>
<evidence type="ECO:0000313" key="3">
    <source>
        <dbReference type="EMBL" id="TQL79642.1"/>
    </source>
</evidence>
<dbReference type="InterPro" id="IPR010119">
    <property type="entry name" value="Gluconeogen_factor"/>
</dbReference>
<comment type="subcellular location">
    <subcellularLocation>
        <location evidence="2">Cytoplasm</location>
    </subcellularLocation>
</comment>
<dbReference type="InterPro" id="IPR038136">
    <property type="entry name" value="CofD-like_dom_sf"/>
</dbReference>
<dbReference type="NCBIfam" id="TIGR01826">
    <property type="entry name" value="CofD_related"/>
    <property type="match status" value="1"/>
</dbReference>
<dbReference type="CDD" id="cd07187">
    <property type="entry name" value="YvcK_like"/>
    <property type="match status" value="1"/>
</dbReference>
<comment type="similarity">
    <text evidence="2">Belongs to the gluconeogenesis factor family.</text>
</comment>
<keyword evidence="1 2" id="KW-0963">Cytoplasm</keyword>
<dbReference type="InParanoid" id="A0A543B493"/>
<dbReference type="HAMAP" id="MF_00973">
    <property type="entry name" value="Gluconeogen_factor"/>
    <property type="match status" value="1"/>
</dbReference>
<dbReference type="AlphaFoldDB" id="A0A543B493"/>
<evidence type="ECO:0000256" key="2">
    <source>
        <dbReference type="HAMAP-Rule" id="MF_00973"/>
    </source>
</evidence>
<evidence type="ECO:0000256" key="1">
    <source>
        <dbReference type="ARBA" id="ARBA00022490"/>
    </source>
</evidence>
<name>A0A543B493_9ACTN</name>